<dbReference type="PROSITE" id="PS51125">
    <property type="entry name" value="NHL"/>
    <property type="match status" value="1"/>
</dbReference>
<name>A0A517ZC10_9PLAN</name>
<sequence length="361" mass="37656" precursor="true">MLRFLLLSAAILASPAITGAAEVVTVAGTGAKESTGDGTPATQAGIAEPYGLVVGPDRALYVCEIAGHVIRRIDPETGHAATVVGNGTKGNDGDGGPATDAAIDEPYEIRFDQDGHMFFVDMKSAVVRRVDARTGIITTVAGNGTHGFSGDGGTATEAQMHRPHSIALDDRGNLYICDIGNHRVRRVDLKSGIITTFAGTGERKPTPDGAPIAGTPLNGPRALDFHPEFGMVLALREGNAVYRVDLEQNKFVHLAGTGRKGFSGHGGPAKQATLSGPKGIAFGPNGDVYLADTESHTIRVVRASDGRIETIVGDGKRGDGPDGNPLSCRLARPHGVYVDSQGQVYIGDSENHRVRKLTAGP</sequence>
<dbReference type="EC" id="2.7.11.1" evidence="5"/>
<dbReference type="RefSeq" id="WP_197443669.1">
    <property type="nucleotide sequence ID" value="NZ_CP036275.1"/>
</dbReference>
<evidence type="ECO:0000313" key="6">
    <source>
        <dbReference type="Proteomes" id="UP000320496"/>
    </source>
</evidence>
<dbReference type="Proteomes" id="UP000320496">
    <property type="component" value="Chromosome"/>
</dbReference>
<feature type="signal peptide" evidence="3">
    <location>
        <begin position="1"/>
        <end position="20"/>
    </location>
</feature>
<evidence type="ECO:0000256" key="2">
    <source>
        <dbReference type="PROSITE-ProRule" id="PRU00504"/>
    </source>
</evidence>
<dbReference type="InterPro" id="IPR056822">
    <property type="entry name" value="TEN_NHL"/>
</dbReference>
<keyword evidence="6" id="KW-1185">Reference proteome</keyword>
<dbReference type="Pfam" id="PF25021">
    <property type="entry name" value="TEN_NHL"/>
    <property type="match status" value="2"/>
</dbReference>
<evidence type="ECO:0000256" key="3">
    <source>
        <dbReference type="SAM" id="SignalP"/>
    </source>
</evidence>
<dbReference type="SUPFAM" id="SSF101898">
    <property type="entry name" value="NHL repeat"/>
    <property type="match status" value="1"/>
</dbReference>
<evidence type="ECO:0000313" key="5">
    <source>
        <dbReference type="EMBL" id="QDU40033.1"/>
    </source>
</evidence>
<keyword evidence="5" id="KW-0808">Transferase</keyword>
<keyword evidence="3" id="KW-0732">Signal</keyword>
<keyword evidence="1" id="KW-0677">Repeat</keyword>
<dbReference type="InterPro" id="IPR001258">
    <property type="entry name" value="NHL_repeat"/>
</dbReference>
<proteinExistence type="predicted"/>
<accession>A0A517ZC10</accession>
<dbReference type="PANTHER" id="PTHR46388:SF2">
    <property type="entry name" value="NHL REPEAT-CONTAINING PROTEIN 2"/>
    <property type="match status" value="1"/>
</dbReference>
<dbReference type="InterPro" id="IPR011042">
    <property type="entry name" value="6-blade_b-propeller_TolB-like"/>
</dbReference>
<gene>
    <name evidence="5" type="primary">pknD_5</name>
    <name evidence="5" type="ORF">Mal4_43870</name>
</gene>
<protein>
    <submittedName>
        <fullName evidence="5">Serine/threonine-protein kinase PknD</fullName>
        <ecNumber evidence="5">2.7.11.1</ecNumber>
    </submittedName>
</protein>
<reference evidence="5 6" key="1">
    <citation type="submission" date="2019-02" db="EMBL/GenBank/DDBJ databases">
        <title>Deep-cultivation of Planctomycetes and their phenomic and genomic characterization uncovers novel biology.</title>
        <authorList>
            <person name="Wiegand S."/>
            <person name="Jogler M."/>
            <person name="Boedeker C."/>
            <person name="Pinto D."/>
            <person name="Vollmers J."/>
            <person name="Rivas-Marin E."/>
            <person name="Kohn T."/>
            <person name="Peeters S.H."/>
            <person name="Heuer A."/>
            <person name="Rast P."/>
            <person name="Oberbeckmann S."/>
            <person name="Bunk B."/>
            <person name="Jeske O."/>
            <person name="Meyerdierks A."/>
            <person name="Storesund J.E."/>
            <person name="Kallscheuer N."/>
            <person name="Luecker S."/>
            <person name="Lage O.M."/>
            <person name="Pohl T."/>
            <person name="Merkel B.J."/>
            <person name="Hornburger P."/>
            <person name="Mueller R.-W."/>
            <person name="Bruemmer F."/>
            <person name="Labrenz M."/>
            <person name="Spormann A.M."/>
            <person name="Op den Camp H."/>
            <person name="Overmann J."/>
            <person name="Amann R."/>
            <person name="Jetten M.S.M."/>
            <person name="Mascher T."/>
            <person name="Medema M.H."/>
            <person name="Devos D.P."/>
            <person name="Kaster A.-K."/>
            <person name="Ovreas L."/>
            <person name="Rohde M."/>
            <person name="Galperin M.Y."/>
            <person name="Jogler C."/>
        </authorList>
    </citation>
    <scope>NUCLEOTIDE SEQUENCE [LARGE SCALE GENOMIC DNA]</scope>
    <source>
        <strain evidence="5 6">Mal4</strain>
    </source>
</reference>
<dbReference type="Pfam" id="PF01436">
    <property type="entry name" value="NHL"/>
    <property type="match status" value="1"/>
</dbReference>
<keyword evidence="5" id="KW-0418">Kinase</keyword>
<organism evidence="5 6">
    <name type="scientific">Maioricimonas rarisocia</name>
    <dbReference type="NCBI Taxonomy" id="2528026"/>
    <lineage>
        <taxon>Bacteria</taxon>
        <taxon>Pseudomonadati</taxon>
        <taxon>Planctomycetota</taxon>
        <taxon>Planctomycetia</taxon>
        <taxon>Planctomycetales</taxon>
        <taxon>Planctomycetaceae</taxon>
        <taxon>Maioricimonas</taxon>
    </lineage>
</organism>
<dbReference type="EMBL" id="CP036275">
    <property type="protein sequence ID" value="QDU40033.1"/>
    <property type="molecule type" value="Genomic_DNA"/>
</dbReference>
<dbReference type="Gene3D" id="2.120.10.30">
    <property type="entry name" value="TolB, C-terminal domain"/>
    <property type="match status" value="3"/>
</dbReference>
<dbReference type="GO" id="GO:0004674">
    <property type="term" value="F:protein serine/threonine kinase activity"/>
    <property type="evidence" value="ECO:0007669"/>
    <property type="project" value="UniProtKB-EC"/>
</dbReference>
<evidence type="ECO:0000256" key="1">
    <source>
        <dbReference type="ARBA" id="ARBA00022737"/>
    </source>
</evidence>
<dbReference type="KEGG" id="mri:Mal4_43870"/>
<feature type="repeat" description="NHL" evidence="2">
    <location>
        <begin position="330"/>
        <end position="360"/>
    </location>
</feature>
<dbReference type="PANTHER" id="PTHR46388">
    <property type="entry name" value="NHL REPEAT-CONTAINING PROTEIN 2"/>
    <property type="match status" value="1"/>
</dbReference>
<evidence type="ECO:0000259" key="4">
    <source>
        <dbReference type="Pfam" id="PF25021"/>
    </source>
</evidence>
<feature type="domain" description="Teneurin NHL" evidence="4">
    <location>
        <begin position="263"/>
        <end position="328"/>
    </location>
</feature>
<feature type="domain" description="Teneurin NHL" evidence="4">
    <location>
        <begin position="149"/>
        <end position="202"/>
    </location>
</feature>
<feature type="chain" id="PRO_5021735966" evidence="3">
    <location>
        <begin position="21"/>
        <end position="361"/>
    </location>
</feature>
<dbReference type="AlphaFoldDB" id="A0A517ZC10"/>